<evidence type="ECO:0000256" key="2">
    <source>
        <dbReference type="ARBA" id="ARBA00022527"/>
    </source>
</evidence>
<dbReference type="Pfam" id="PF00069">
    <property type="entry name" value="Pkinase"/>
    <property type="match status" value="1"/>
</dbReference>
<protein>
    <recommendedName>
        <fullName evidence="1">non-specific serine/threonine protein kinase</fullName>
        <ecNumber evidence="1">2.7.11.1</ecNumber>
    </recommendedName>
</protein>
<dbReference type="Gene3D" id="3.30.200.20">
    <property type="entry name" value="Phosphorylase Kinase, domain 1"/>
    <property type="match status" value="1"/>
</dbReference>
<name>A0A840IIA3_9ACTN</name>
<comment type="caution">
    <text evidence="13">The sequence shown here is derived from an EMBL/GenBank/DDBJ whole genome shotgun (WGS) entry which is preliminary data.</text>
</comment>
<proteinExistence type="predicted"/>
<dbReference type="FunFam" id="3.30.200.20:FF:000035">
    <property type="entry name" value="Serine/threonine protein kinase Stk1"/>
    <property type="match status" value="1"/>
</dbReference>
<feature type="binding site" evidence="9">
    <location>
        <position position="38"/>
    </location>
    <ligand>
        <name>ATP</name>
        <dbReference type="ChEBI" id="CHEBI:30616"/>
    </ligand>
</feature>
<evidence type="ECO:0000256" key="7">
    <source>
        <dbReference type="ARBA" id="ARBA00047899"/>
    </source>
</evidence>
<dbReference type="AlphaFoldDB" id="A0A840IIA3"/>
<keyword evidence="11" id="KW-1133">Transmembrane helix</keyword>
<dbReference type="RefSeq" id="WP_183344606.1">
    <property type="nucleotide sequence ID" value="NZ_JACHNU010000007.1"/>
</dbReference>
<accession>A0A840IIA3</accession>
<keyword evidence="3 13" id="KW-0808">Transferase</keyword>
<keyword evidence="11" id="KW-0472">Membrane</keyword>
<comment type="catalytic activity">
    <reaction evidence="8">
        <text>L-seryl-[protein] + ATP = O-phospho-L-seryl-[protein] + ADP + H(+)</text>
        <dbReference type="Rhea" id="RHEA:17989"/>
        <dbReference type="Rhea" id="RHEA-COMP:9863"/>
        <dbReference type="Rhea" id="RHEA-COMP:11604"/>
        <dbReference type="ChEBI" id="CHEBI:15378"/>
        <dbReference type="ChEBI" id="CHEBI:29999"/>
        <dbReference type="ChEBI" id="CHEBI:30616"/>
        <dbReference type="ChEBI" id="CHEBI:83421"/>
        <dbReference type="ChEBI" id="CHEBI:456216"/>
        <dbReference type="EC" id="2.7.11.1"/>
    </reaction>
</comment>
<evidence type="ECO:0000256" key="11">
    <source>
        <dbReference type="SAM" id="Phobius"/>
    </source>
</evidence>
<feature type="region of interest" description="Disordered" evidence="10">
    <location>
        <begin position="313"/>
        <end position="365"/>
    </location>
</feature>
<dbReference type="PROSITE" id="PS00107">
    <property type="entry name" value="PROTEIN_KINASE_ATP"/>
    <property type="match status" value="1"/>
</dbReference>
<sequence>MSTVIAGRYELERRLGIGGMSTVQLALDRRLERHVAVKLLAEHLADDPAFVSRFRREALAAARLVHPNVVQVFDFGFDEAAHQHFIVMEYVAGRSCAELLRDRGHLDVQEAVDVLVQACRGLDYAHRNGVVHRDVKPGNLLRSDDGVVKLADFGIAKATEQSSITQVGSVLGTAAYLAPEQARGEEAGPRADIYSLGVVAYQLLSGRLPYEATSLSELALKQQRELPMRLDELDPAVPPTLAQAVAMALALEPGGRPADAATFERTLRDGARGIPPVADTDQTAHLPAGTAATRILRGSAAAAAAGAAGAAAARAAEREPTGATRALPRRQPPQQVPARRRAAPAPAAPGASARQGRGGAPAKAAKSGGRAARRFLALLLVFLLIGAGTAVAIVATGNRDQAVQLRRVVSDNARDAIQQVKDLVNDNSK</sequence>
<dbReference type="CDD" id="cd14014">
    <property type="entry name" value="STKc_PknB_like"/>
    <property type="match status" value="1"/>
</dbReference>
<evidence type="ECO:0000256" key="3">
    <source>
        <dbReference type="ARBA" id="ARBA00022679"/>
    </source>
</evidence>
<dbReference type="SUPFAM" id="SSF56112">
    <property type="entry name" value="Protein kinase-like (PK-like)"/>
    <property type="match status" value="1"/>
</dbReference>
<feature type="compositionally biased region" description="Low complexity" evidence="10">
    <location>
        <begin position="336"/>
        <end position="365"/>
    </location>
</feature>
<keyword evidence="6 9" id="KW-0067">ATP-binding</keyword>
<keyword evidence="14" id="KW-1185">Reference proteome</keyword>
<dbReference type="Proteomes" id="UP000585272">
    <property type="component" value="Unassembled WGS sequence"/>
</dbReference>
<evidence type="ECO:0000256" key="1">
    <source>
        <dbReference type="ARBA" id="ARBA00012513"/>
    </source>
</evidence>
<keyword evidence="4 9" id="KW-0547">Nucleotide-binding</keyword>
<dbReference type="EC" id="2.7.11.1" evidence="1"/>
<keyword evidence="5 13" id="KW-0418">Kinase</keyword>
<dbReference type="PROSITE" id="PS50011">
    <property type="entry name" value="PROTEIN_KINASE_DOM"/>
    <property type="match status" value="1"/>
</dbReference>
<reference evidence="13 14" key="1">
    <citation type="submission" date="2020-08" db="EMBL/GenBank/DDBJ databases">
        <title>Genomic Encyclopedia of Archaeal and Bacterial Type Strains, Phase II (KMG-II): from individual species to whole genera.</title>
        <authorList>
            <person name="Goeker M."/>
        </authorList>
    </citation>
    <scope>NUCLEOTIDE SEQUENCE [LARGE SCALE GENOMIC DNA]</scope>
    <source>
        <strain evidence="13 14">DSM 23288</strain>
    </source>
</reference>
<evidence type="ECO:0000256" key="9">
    <source>
        <dbReference type="PROSITE-ProRule" id="PRU10141"/>
    </source>
</evidence>
<keyword evidence="11" id="KW-0812">Transmembrane</keyword>
<evidence type="ECO:0000256" key="8">
    <source>
        <dbReference type="ARBA" id="ARBA00048679"/>
    </source>
</evidence>
<evidence type="ECO:0000259" key="12">
    <source>
        <dbReference type="PROSITE" id="PS50011"/>
    </source>
</evidence>
<dbReference type="EMBL" id="JACHNU010000007">
    <property type="protein sequence ID" value="MBB4664506.1"/>
    <property type="molecule type" value="Genomic_DNA"/>
</dbReference>
<gene>
    <name evidence="13" type="ORF">BDZ31_004117</name>
</gene>
<dbReference type="PANTHER" id="PTHR43289">
    <property type="entry name" value="MITOGEN-ACTIVATED PROTEIN KINASE KINASE KINASE 20-RELATED"/>
    <property type="match status" value="1"/>
</dbReference>
<keyword evidence="2" id="KW-0723">Serine/threonine-protein kinase</keyword>
<dbReference type="GO" id="GO:0004674">
    <property type="term" value="F:protein serine/threonine kinase activity"/>
    <property type="evidence" value="ECO:0007669"/>
    <property type="project" value="UniProtKB-KW"/>
</dbReference>
<dbReference type="GO" id="GO:0045717">
    <property type="term" value="P:negative regulation of fatty acid biosynthetic process"/>
    <property type="evidence" value="ECO:0007669"/>
    <property type="project" value="UniProtKB-ARBA"/>
</dbReference>
<dbReference type="GO" id="GO:0005524">
    <property type="term" value="F:ATP binding"/>
    <property type="evidence" value="ECO:0007669"/>
    <property type="project" value="UniProtKB-UniRule"/>
</dbReference>
<dbReference type="FunFam" id="1.10.510.10:FF:000021">
    <property type="entry name" value="Serine/threonine protein kinase"/>
    <property type="match status" value="1"/>
</dbReference>
<evidence type="ECO:0000313" key="14">
    <source>
        <dbReference type="Proteomes" id="UP000585272"/>
    </source>
</evidence>
<dbReference type="InterPro" id="IPR017441">
    <property type="entry name" value="Protein_kinase_ATP_BS"/>
</dbReference>
<evidence type="ECO:0000256" key="6">
    <source>
        <dbReference type="ARBA" id="ARBA00022840"/>
    </source>
</evidence>
<dbReference type="SMART" id="SM00220">
    <property type="entry name" value="S_TKc"/>
    <property type="match status" value="1"/>
</dbReference>
<organism evidence="13 14">
    <name type="scientific">Conexibacter arvalis</name>
    <dbReference type="NCBI Taxonomy" id="912552"/>
    <lineage>
        <taxon>Bacteria</taxon>
        <taxon>Bacillati</taxon>
        <taxon>Actinomycetota</taxon>
        <taxon>Thermoleophilia</taxon>
        <taxon>Solirubrobacterales</taxon>
        <taxon>Conexibacteraceae</taxon>
        <taxon>Conexibacter</taxon>
    </lineage>
</organism>
<feature type="transmembrane region" description="Helical" evidence="11">
    <location>
        <begin position="375"/>
        <end position="397"/>
    </location>
</feature>
<evidence type="ECO:0000313" key="13">
    <source>
        <dbReference type="EMBL" id="MBB4664506.1"/>
    </source>
</evidence>
<dbReference type="InterPro" id="IPR011009">
    <property type="entry name" value="Kinase-like_dom_sf"/>
</dbReference>
<dbReference type="Gene3D" id="1.10.510.10">
    <property type="entry name" value="Transferase(Phosphotransferase) domain 1"/>
    <property type="match status" value="1"/>
</dbReference>
<dbReference type="PANTHER" id="PTHR43289:SF6">
    <property type="entry name" value="SERINE_THREONINE-PROTEIN KINASE NEKL-3"/>
    <property type="match status" value="1"/>
</dbReference>
<evidence type="ECO:0000256" key="5">
    <source>
        <dbReference type="ARBA" id="ARBA00022777"/>
    </source>
</evidence>
<comment type="catalytic activity">
    <reaction evidence="7">
        <text>L-threonyl-[protein] + ATP = O-phospho-L-threonyl-[protein] + ADP + H(+)</text>
        <dbReference type="Rhea" id="RHEA:46608"/>
        <dbReference type="Rhea" id="RHEA-COMP:11060"/>
        <dbReference type="Rhea" id="RHEA-COMP:11605"/>
        <dbReference type="ChEBI" id="CHEBI:15378"/>
        <dbReference type="ChEBI" id="CHEBI:30013"/>
        <dbReference type="ChEBI" id="CHEBI:30616"/>
        <dbReference type="ChEBI" id="CHEBI:61977"/>
        <dbReference type="ChEBI" id="CHEBI:456216"/>
        <dbReference type="EC" id="2.7.11.1"/>
    </reaction>
</comment>
<feature type="domain" description="Protein kinase" evidence="12">
    <location>
        <begin position="9"/>
        <end position="268"/>
    </location>
</feature>
<evidence type="ECO:0000256" key="4">
    <source>
        <dbReference type="ARBA" id="ARBA00022741"/>
    </source>
</evidence>
<evidence type="ECO:0000256" key="10">
    <source>
        <dbReference type="SAM" id="MobiDB-lite"/>
    </source>
</evidence>
<dbReference type="InterPro" id="IPR000719">
    <property type="entry name" value="Prot_kinase_dom"/>
</dbReference>